<proteinExistence type="predicted"/>
<dbReference type="EMBL" id="BMXL01000003">
    <property type="protein sequence ID" value="GHD18929.1"/>
    <property type="molecule type" value="Genomic_DNA"/>
</dbReference>
<dbReference type="InterPro" id="IPR008271">
    <property type="entry name" value="Ser/Thr_kinase_AS"/>
</dbReference>
<protein>
    <recommendedName>
        <fullName evidence="8">Protein kinase domain-containing protein</fullName>
    </recommendedName>
</protein>
<keyword evidence="2 5" id="KW-0547">Nucleotide-binding</keyword>
<keyword evidence="7" id="KW-0812">Transmembrane</keyword>
<feature type="region of interest" description="Disordered" evidence="6">
    <location>
        <begin position="575"/>
        <end position="594"/>
    </location>
</feature>
<comment type="caution">
    <text evidence="9">The sequence shown here is derived from an EMBL/GenBank/DDBJ whole genome shotgun (WGS) entry which is preliminary data.</text>
</comment>
<dbReference type="AlphaFoldDB" id="A0A918XA88"/>
<dbReference type="Pfam" id="PF00069">
    <property type="entry name" value="Pkinase"/>
    <property type="match status" value="1"/>
</dbReference>
<evidence type="ECO:0000256" key="2">
    <source>
        <dbReference type="ARBA" id="ARBA00022741"/>
    </source>
</evidence>
<dbReference type="InterPro" id="IPR011009">
    <property type="entry name" value="Kinase-like_dom_sf"/>
</dbReference>
<accession>A0A918XA88</accession>
<feature type="domain" description="Protein kinase" evidence="8">
    <location>
        <begin position="35"/>
        <end position="286"/>
    </location>
</feature>
<dbReference type="InterPro" id="IPR017441">
    <property type="entry name" value="Protein_kinase_ATP_BS"/>
</dbReference>
<feature type="region of interest" description="Disordered" evidence="6">
    <location>
        <begin position="380"/>
        <end position="414"/>
    </location>
</feature>
<evidence type="ECO:0000313" key="9">
    <source>
        <dbReference type="EMBL" id="GHD18929.1"/>
    </source>
</evidence>
<feature type="binding site" evidence="5">
    <location>
        <position position="63"/>
    </location>
    <ligand>
        <name>ATP</name>
        <dbReference type="ChEBI" id="CHEBI:30616"/>
    </ligand>
</feature>
<dbReference type="CDD" id="cd14014">
    <property type="entry name" value="STKc_PknB_like"/>
    <property type="match status" value="1"/>
</dbReference>
<feature type="transmembrane region" description="Helical" evidence="7">
    <location>
        <begin position="353"/>
        <end position="375"/>
    </location>
</feature>
<keyword evidence="3" id="KW-0418">Kinase</keyword>
<keyword evidence="7" id="KW-1133">Transmembrane helix</keyword>
<keyword evidence="10" id="KW-1185">Reference proteome</keyword>
<evidence type="ECO:0000313" key="10">
    <source>
        <dbReference type="Proteomes" id="UP000654947"/>
    </source>
</evidence>
<gene>
    <name evidence="9" type="ORF">GCM10007147_09610</name>
</gene>
<evidence type="ECO:0000256" key="3">
    <source>
        <dbReference type="ARBA" id="ARBA00022777"/>
    </source>
</evidence>
<dbReference type="InterPro" id="IPR000719">
    <property type="entry name" value="Prot_kinase_dom"/>
</dbReference>
<evidence type="ECO:0000256" key="6">
    <source>
        <dbReference type="SAM" id="MobiDB-lite"/>
    </source>
</evidence>
<dbReference type="SUPFAM" id="SSF56112">
    <property type="entry name" value="Protein kinase-like (PK-like)"/>
    <property type="match status" value="1"/>
</dbReference>
<dbReference type="GO" id="GO:0004674">
    <property type="term" value="F:protein serine/threonine kinase activity"/>
    <property type="evidence" value="ECO:0007669"/>
    <property type="project" value="TreeGrafter"/>
</dbReference>
<dbReference type="GO" id="GO:0005524">
    <property type="term" value="F:ATP binding"/>
    <property type="evidence" value="ECO:0007669"/>
    <property type="project" value="UniProtKB-UniRule"/>
</dbReference>
<dbReference type="PROSITE" id="PS50011">
    <property type="entry name" value="PROTEIN_KINASE_DOM"/>
    <property type="match status" value="1"/>
</dbReference>
<dbReference type="Proteomes" id="UP000654947">
    <property type="component" value="Unassembled WGS sequence"/>
</dbReference>
<dbReference type="SMART" id="SM00220">
    <property type="entry name" value="S_TKc"/>
    <property type="match status" value="1"/>
</dbReference>
<evidence type="ECO:0000259" key="8">
    <source>
        <dbReference type="PROSITE" id="PS50011"/>
    </source>
</evidence>
<evidence type="ECO:0000256" key="4">
    <source>
        <dbReference type="ARBA" id="ARBA00022840"/>
    </source>
</evidence>
<sequence>MFSPPPSPEGAGPMPSLPPGVQPLDGRDPRRVGPFRLVGRLGSGGMGVVYAALDDEDRRVAVKTVHRVFASDAEFRTRFAREVALVRRVRAACVPRFLESDTRAEVPWLATEYVAGPTLAEHLRDHGPLRETGLVLFALGTAEALTAIHAAGVVHRDLKPGNVILAPDGPKVLDFGIARAVEETALTRTGGVVGTPGWIAPEQYRGEDATGYSDVFAWACLLAHAATGREPFGSGSTGAVVTRVLGGAPDLDGVPGALALSLEQALAKDPDRRPRADALMRELAVLVPEEAAPGGGVDVTFAMGQAWQGSPVRSGAGPGAGPERSGSAVGAEIDRWIAHAPPKEPWVRRHRRGLALGAGALALALLAAVGLGMWAGRADGGSAVPQTPPDGRNSQGTGDQDRERATEIPEDVPDQYRGLYESGTVVVEPVPGDGTTLVRSLVSEDGGEQLDQLRIDVYGGDSWESRQSVKVELEYLLDFGSVHVRPSDFGWAERIAPGQDHIELLRWEEPVQSNLAMSPDSGTRRYSMSFSTTGDGVVYYAPEEVREDGQVRDLDYPGGVCHLGEVSGPDTVLFPHDTTSSDGVPRNSCIFDGT</sequence>
<dbReference type="Gene3D" id="3.30.200.20">
    <property type="entry name" value="Phosphorylase Kinase, domain 1"/>
    <property type="match status" value="1"/>
</dbReference>
<dbReference type="PROSITE" id="PS00108">
    <property type="entry name" value="PROTEIN_KINASE_ST"/>
    <property type="match status" value="1"/>
</dbReference>
<organism evidence="9 10">
    <name type="scientific">Nocardiopsis kunsanensis</name>
    <dbReference type="NCBI Taxonomy" id="141693"/>
    <lineage>
        <taxon>Bacteria</taxon>
        <taxon>Bacillati</taxon>
        <taxon>Actinomycetota</taxon>
        <taxon>Actinomycetes</taxon>
        <taxon>Streptosporangiales</taxon>
        <taxon>Nocardiopsidaceae</taxon>
        <taxon>Nocardiopsis</taxon>
    </lineage>
</organism>
<name>A0A918XA88_9ACTN</name>
<feature type="region of interest" description="Disordered" evidence="6">
    <location>
        <begin position="1"/>
        <end position="29"/>
    </location>
</feature>
<keyword evidence="4 5" id="KW-0067">ATP-binding</keyword>
<evidence type="ECO:0000256" key="1">
    <source>
        <dbReference type="ARBA" id="ARBA00022679"/>
    </source>
</evidence>
<keyword evidence="1" id="KW-0808">Transferase</keyword>
<dbReference type="PANTHER" id="PTHR43289:SF34">
    <property type="entry name" value="SERINE_THREONINE-PROTEIN KINASE YBDM-RELATED"/>
    <property type="match status" value="1"/>
</dbReference>
<dbReference type="PANTHER" id="PTHR43289">
    <property type="entry name" value="MITOGEN-ACTIVATED PROTEIN KINASE KINASE KINASE 20-RELATED"/>
    <property type="match status" value="1"/>
</dbReference>
<dbReference type="PROSITE" id="PS00107">
    <property type="entry name" value="PROTEIN_KINASE_ATP"/>
    <property type="match status" value="1"/>
</dbReference>
<reference evidence="9 10" key="1">
    <citation type="journal article" date="2014" name="Int. J. Syst. Evol. Microbiol.">
        <title>Complete genome sequence of Corynebacterium casei LMG S-19264T (=DSM 44701T), isolated from a smear-ripened cheese.</title>
        <authorList>
            <consortium name="US DOE Joint Genome Institute (JGI-PGF)"/>
            <person name="Walter F."/>
            <person name="Albersmeier A."/>
            <person name="Kalinowski J."/>
            <person name="Ruckert C."/>
        </authorList>
    </citation>
    <scope>NUCLEOTIDE SEQUENCE [LARGE SCALE GENOMIC DNA]</scope>
    <source>
        <strain evidence="9 10">KCTC 19473</strain>
    </source>
</reference>
<evidence type="ECO:0000256" key="7">
    <source>
        <dbReference type="SAM" id="Phobius"/>
    </source>
</evidence>
<keyword evidence="7" id="KW-0472">Membrane</keyword>
<dbReference type="Gene3D" id="1.10.510.10">
    <property type="entry name" value="Transferase(Phosphotransferase) domain 1"/>
    <property type="match status" value="1"/>
</dbReference>
<evidence type="ECO:0000256" key="5">
    <source>
        <dbReference type="PROSITE-ProRule" id="PRU10141"/>
    </source>
</evidence>